<dbReference type="InterPro" id="IPR036864">
    <property type="entry name" value="Zn2-C6_fun-type_DNA-bd_sf"/>
</dbReference>
<gene>
    <name evidence="1" type="ORF">AMORRO_LOCUS12110</name>
</gene>
<sequence>EKKVKCTGYSVCSKCQNDGQVCLFKKPTPRGPPRKNKINDVDKDNYDWSFSVNNNICIINHNNEEAERYFAPEKIHYTDHFFTEDYNIVFEKPPYRKNDSENVFFGVESVNDEEIHKFL</sequence>
<accession>A0A9N9HQM7</accession>
<organism evidence="1 2">
    <name type="scientific">Acaulospora morrowiae</name>
    <dbReference type="NCBI Taxonomy" id="94023"/>
    <lineage>
        <taxon>Eukaryota</taxon>
        <taxon>Fungi</taxon>
        <taxon>Fungi incertae sedis</taxon>
        <taxon>Mucoromycota</taxon>
        <taxon>Glomeromycotina</taxon>
        <taxon>Glomeromycetes</taxon>
        <taxon>Diversisporales</taxon>
        <taxon>Acaulosporaceae</taxon>
        <taxon>Acaulospora</taxon>
    </lineage>
</organism>
<proteinExistence type="predicted"/>
<evidence type="ECO:0000313" key="1">
    <source>
        <dbReference type="EMBL" id="CAG8700641.1"/>
    </source>
</evidence>
<comment type="caution">
    <text evidence="1">The sequence shown here is derived from an EMBL/GenBank/DDBJ whole genome shotgun (WGS) entry which is preliminary data.</text>
</comment>
<reference evidence="1" key="1">
    <citation type="submission" date="2021-06" db="EMBL/GenBank/DDBJ databases">
        <authorList>
            <person name="Kallberg Y."/>
            <person name="Tangrot J."/>
            <person name="Rosling A."/>
        </authorList>
    </citation>
    <scope>NUCLEOTIDE SEQUENCE</scope>
    <source>
        <strain evidence="1">CL551</strain>
    </source>
</reference>
<dbReference type="EMBL" id="CAJVPV010016958">
    <property type="protein sequence ID" value="CAG8700641.1"/>
    <property type="molecule type" value="Genomic_DNA"/>
</dbReference>
<dbReference type="GO" id="GO:0000981">
    <property type="term" value="F:DNA-binding transcription factor activity, RNA polymerase II-specific"/>
    <property type="evidence" value="ECO:0007669"/>
    <property type="project" value="InterPro"/>
</dbReference>
<dbReference type="GO" id="GO:0008270">
    <property type="term" value="F:zinc ion binding"/>
    <property type="evidence" value="ECO:0007669"/>
    <property type="project" value="InterPro"/>
</dbReference>
<protein>
    <submittedName>
        <fullName evidence="1">3603_t:CDS:1</fullName>
    </submittedName>
</protein>
<dbReference type="Proteomes" id="UP000789342">
    <property type="component" value="Unassembled WGS sequence"/>
</dbReference>
<feature type="non-terminal residue" evidence="1">
    <location>
        <position position="1"/>
    </location>
</feature>
<keyword evidence="2" id="KW-1185">Reference proteome</keyword>
<dbReference type="AlphaFoldDB" id="A0A9N9HQM7"/>
<name>A0A9N9HQM7_9GLOM</name>
<evidence type="ECO:0000313" key="2">
    <source>
        <dbReference type="Proteomes" id="UP000789342"/>
    </source>
</evidence>
<dbReference type="Gene3D" id="4.10.240.10">
    <property type="entry name" value="Zn(2)-C6 fungal-type DNA-binding domain"/>
    <property type="match status" value="1"/>
</dbReference>